<accession>A0ABT8I137</accession>
<name>A0ABT8I137_9BACL</name>
<dbReference type="PANTHER" id="PTHR45947">
    <property type="entry name" value="SULFOQUINOVOSYL TRANSFERASE SQD2"/>
    <property type="match status" value="1"/>
</dbReference>
<sequence length="382" mass="43826">MPMKKILFCATVDFHFEKFHLPVMKWFKEQGWSVHVAAHGNLELPYTDKKFNLPIQRSPISKLNLLAYRELKALIDENQYQIIDCHTPMGGVLARLAAKSQRTKVIYTAHGFHFYKGAPRLNWLLYYPIEKLLAKNTDSLITINKEDYQTATSNRFRAAAIHHVHGVGVDTTRFRPIPDAVKQELRKKLGYVENEFLLFYAAEFNKNKNQQLLINILADLTKELPQVKLLLAGEGPLLEECRKLAKDKKVEDKVEFLGYQKDILPFLNVSDLAVASSLREGLPVNILEAMACGLPVLANKNRGHHDLIQNNKTGWMVETQHAAEYVRKIRLLASNPELRKRLGANGRSVVLEKFSITKVLAEKTAICKEYMNELEEEKWEIH</sequence>
<dbReference type="Pfam" id="PF00534">
    <property type="entry name" value="Glycos_transf_1"/>
    <property type="match status" value="1"/>
</dbReference>
<evidence type="ECO:0000259" key="2">
    <source>
        <dbReference type="Pfam" id="PF13477"/>
    </source>
</evidence>
<dbReference type="InterPro" id="IPR001296">
    <property type="entry name" value="Glyco_trans_1"/>
</dbReference>
<dbReference type="Proteomes" id="UP001172721">
    <property type="component" value="Unassembled WGS sequence"/>
</dbReference>
<protein>
    <submittedName>
        <fullName evidence="3">Glycosyltransferase family 4 protein</fullName>
    </submittedName>
</protein>
<dbReference type="InterPro" id="IPR028098">
    <property type="entry name" value="Glyco_trans_4-like_N"/>
</dbReference>
<dbReference type="Gene3D" id="3.40.50.2000">
    <property type="entry name" value="Glycogen Phosphorylase B"/>
    <property type="match status" value="2"/>
</dbReference>
<dbReference type="SUPFAM" id="SSF53756">
    <property type="entry name" value="UDP-Glycosyltransferase/glycogen phosphorylase"/>
    <property type="match status" value="1"/>
</dbReference>
<proteinExistence type="predicted"/>
<feature type="domain" description="Glycosyl transferase family 1" evidence="1">
    <location>
        <begin position="182"/>
        <end position="348"/>
    </location>
</feature>
<dbReference type="PANTHER" id="PTHR45947:SF3">
    <property type="entry name" value="SULFOQUINOVOSYL TRANSFERASE SQD2"/>
    <property type="match status" value="1"/>
</dbReference>
<dbReference type="InterPro" id="IPR050194">
    <property type="entry name" value="Glycosyltransferase_grp1"/>
</dbReference>
<reference evidence="3" key="1">
    <citation type="submission" date="2023-07" db="EMBL/GenBank/DDBJ databases">
        <title>Fictibacillus sp. isolated from freshwater pond.</title>
        <authorList>
            <person name="Kirdat K."/>
            <person name="Bhat A."/>
            <person name="Mourya A."/>
            <person name="Yadav A."/>
        </authorList>
    </citation>
    <scope>NUCLEOTIDE SEQUENCE</scope>
    <source>
        <strain evidence="3">NE201</strain>
    </source>
</reference>
<evidence type="ECO:0000313" key="3">
    <source>
        <dbReference type="EMBL" id="MDN4526735.1"/>
    </source>
</evidence>
<evidence type="ECO:0000259" key="1">
    <source>
        <dbReference type="Pfam" id="PF00534"/>
    </source>
</evidence>
<organism evidence="3 4">
    <name type="scientific">Fictibacillus fluitans</name>
    <dbReference type="NCBI Taxonomy" id="3058422"/>
    <lineage>
        <taxon>Bacteria</taxon>
        <taxon>Bacillati</taxon>
        <taxon>Bacillota</taxon>
        <taxon>Bacilli</taxon>
        <taxon>Bacillales</taxon>
        <taxon>Fictibacillaceae</taxon>
        <taxon>Fictibacillus</taxon>
    </lineage>
</organism>
<feature type="domain" description="Glycosyltransferase subfamily 4-like N-terminal" evidence="2">
    <location>
        <begin position="5"/>
        <end position="144"/>
    </location>
</feature>
<gene>
    <name evidence="3" type="ORF">QYB97_19800</name>
</gene>
<dbReference type="EMBL" id="JAUHTR010000014">
    <property type="protein sequence ID" value="MDN4526735.1"/>
    <property type="molecule type" value="Genomic_DNA"/>
</dbReference>
<dbReference type="Pfam" id="PF13477">
    <property type="entry name" value="Glyco_trans_4_2"/>
    <property type="match status" value="1"/>
</dbReference>
<evidence type="ECO:0000313" key="4">
    <source>
        <dbReference type="Proteomes" id="UP001172721"/>
    </source>
</evidence>
<comment type="caution">
    <text evidence="3">The sequence shown here is derived from an EMBL/GenBank/DDBJ whole genome shotgun (WGS) entry which is preliminary data.</text>
</comment>
<dbReference type="RefSeq" id="WP_301167839.1">
    <property type="nucleotide sequence ID" value="NZ_JAUHTR010000014.1"/>
</dbReference>
<dbReference type="CDD" id="cd03808">
    <property type="entry name" value="GT4_CapM-like"/>
    <property type="match status" value="1"/>
</dbReference>
<keyword evidence="4" id="KW-1185">Reference proteome</keyword>